<keyword evidence="2" id="KW-0444">Lipid biosynthesis</keyword>
<organism evidence="8 9">
    <name type="scientific">Roseivivax jejudonensis</name>
    <dbReference type="NCBI Taxonomy" id="1529041"/>
    <lineage>
        <taxon>Bacteria</taxon>
        <taxon>Pseudomonadati</taxon>
        <taxon>Pseudomonadota</taxon>
        <taxon>Alphaproteobacteria</taxon>
        <taxon>Rhodobacterales</taxon>
        <taxon>Roseobacteraceae</taxon>
        <taxon>Roseivivax</taxon>
    </lineage>
</organism>
<dbReference type="RefSeq" id="WP_085791576.1">
    <property type="nucleotide sequence ID" value="NZ_FWFK01000003.1"/>
</dbReference>
<dbReference type="PANTHER" id="PTHR10434">
    <property type="entry name" value="1-ACYL-SN-GLYCEROL-3-PHOSPHATE ACYLTRANSFERASE"/>
    <property type="match status" value="1"/>
</dbReference>
<feature type="domain" description="Phospholipid/glycerol acyltransferase" evidence="7">
    <location>
        <begin position="89"/>
        <end position="204"/>
    </location>
</feature>
<evidence type="ECO:0000256" key="5">
    <source>
        <dbReference type="ARBA" id="ARBA00023315"/>
    </source>
</evidence>
<dbReference type="Proteomes" id="UP000193570">
    <property type="component" value="Unassembled WGS sequence"/>
</dbReference>
<proteinExistence type="predicted"/>
<dbReference type="InterPro" id="IPR002123">
    <property type="entry name" value="Plipid/glycerol_acylTrfase"/>
</dbReference>
<gene>
    <name evidence="8" type="ORF">ROJ8625_01853</name>
</gene>
<keyword evidence="3 8" id="KW-0808">Transferase</keyword>
<dbReference type="SUPFAM" id="SSF69593">
    <property type="entry name" value="Glycerol-3-phosphate (1)-acyltransferase"/>
    <property type="match status" value="1"/>
</dbReference>
<dbReference type="SMART" id="SM00563">
    <property type="entry name" value="PlsC"/>
    <property type="match status" value="1"/>
</dbReference>
<evidence type="ECO:0000313" key="9">
    <source>
        <dbReference type="Proteomes" id="UP000193570"/>
    </source>
</evidence>
<dbReference type="GO" id="GO:0006654">
    <property type="term" value="P:phosphatidic acid biosynthetic process"/>
    <property type="evidence" value="ECO:0007669"/>
    <property type="project" value="TreeGrafter"/>
</dbReference>
<keyword evidence="6" id="KW-1133">Transmembrane helix</keyword>
<name>A0A1X6Z480_9RHOB</name>
<sequence>MSTWRGTREPALERPDIRGWLRVALRGTAMGTLVFGGLAILLAVRLIEAPLCGPRRPATPHITRAVCRGALWILGLRVLQRGAPMRGIGAMVANHASWLDIFVLNARATLVFVSKAEVAGWPGIGWLARATGTMFIRRDPRDAAQQAAALEARLARGERLLFFPEGTSSDGQRVLPFKTTLFQAFFSDALRHAARIQPVSVSYFAPADRRADFYGWWGEMAFGAHLLAMLAAPGHGVVEVVFHPPVSVDAAPNRKTLAHLLEAAVRDGHRPTTT</sequence>
<evidence type="ECO:0000256" key="4">
    <source>
        <dbReference type="ARBA" id="ARBA00023098"/>
    </source>
</evidence>
<evidence type="ECO:0000256" key="3">
    <source>
        <dbReference type="ARBA" id="ARBA00022679"/>
    </source>
</evidence>
<keyword evidence="9" id="KW-1185">Reference proteome</keyword>
<reference evidence="8 9" key="1">
    <citation type="submission" date="2017-03" db="EMBL/GenBank/DDBJ databases">
        <authorList>
            <person name="Afonso C.L."/>
            <person name="Miller P.J."/>
            <person name="Scott M.A."/>
            <person name="Spackman E."/>
            <person name="Goraichik I."/>
            <person name="Dimitrov K.M."/>
            <person name="Suarez D.L."/>
            <person name="Swayne D.E."/>
        </authorList>
    </citation>
    <scope>NUCLEOTIDE SEQUENCE [LARGE SCALE GENOMIC DNA]</scope>
    <source>
        <strain evidence="8 9">CECT 8625</strain>
    </source>
</reference>
<dbReference type="CDD" id="cd07989">
    <property type="entry name" value="LPLAT_AGPAT-like"/>
    <property type="match status" value="1"/>
</dbReference>
<dbReference type="EMBL" id="FWFK01000003">
    <property type="protein sequence ID" value="SLN39544.1"/>
    <property type="molecule type" value="Genomic_DNA"/>
</dbReference>
<dbReference type="PANTHER" id="PTHR10434:SF64">
    <property type="entry name" value="1-ACYL-SN-GLYCEROL-3-PHOSPHATE ACYLTRANSFERASE-RELATED"/>
    <property type="match status" value="1"/>
</dbReference>
<evidence type="ECO:0000259" key="7">
    <source>
        <dbReference type="SMART" id="SM00563"/>
    </source>
</evidence>
<protein>
    <submittedName>
        <fullName evidence="8">2-acyl-glycerophospho-ethanolamine acyltransferase</fullName>
    </submittedName>
</protein>
<evidence type="ECO:0000256" key="2">
    <source>
        <dbReference type="ARBA" id="ARBA00022516"/>
    </source>
</evidence>
<dbReference type="AlphaFoldDB" id="A0A1X6Z480"/>
<evidence type="ECO:0000313" key="8">
    <source>
        <dbReference type="EMBL" id="SLN39544.1"/>
    </source>
</evidence>
<keyword evidence="6" id="KW-0472">Membrane</keyword>
<evidence type="ECO:0000256" key="6">
    <source>
        <dbReference type="SAM" id="Phobius"/>
    </source>
</evidence>
<feature type="transmembrane region" description="Helical" evidence="6">
    <location>
        <begin position="23"/>
        <end position="47"/>
    </location>
</feature>
<accession>A0A1X6Z480</accession>
<dbReference type="GO" id="GO:0003841">
    <property type="term" value="F:1-acylglycerol-3-phosphate O-acyltransferase activity"/>
    <property type="evidence" value="ECO:0007669"/>
    <property type="project" value="TreeGrafter"/>
</dbReference>
<keyword evidence="4" id="KW-0443">Lipid metabolism</keyword>
<keyword evidence="6" id="KW-0812">Transmembrane</keyword>
<keyword evidence="5 8" id="KW-0012">Acyltransferase</keyword>
<evidence type="ECO:0000256" key="1">
    <source>
        <dbReference type="ARBA" id="ARBA00005189"/>
    </source>
</evidence>
<comment type="pathway">
    <text evidence="1">Lipid metabolism.</text>
</comment>
<dbReference type="Pfam" id="PF01553">
    <property type="entry name" value="Acyltransferase"/>
    <property type="match status" value="1"/>
</dbReference>